<dbReference type="EC" id="3.1.1.61" evidence="5"/>
<dbReference type="PROSITE" id="PS50110">
    <property type="entry name" value="RESPONSE_REGULATORY"/>
    <property type="match status" value="1"/>
</dbReference>
<gene>
    <name evidence="5" type="primary">cheB</name>
    <name evidence="10" type="ORF">OO17_03760</name>
</gene>
<dbReference type="GO" id="GO:0000156">
    <property type="term" value="F:phosphorelay response regulator activity"/>
    <property type="evidence" value="ECO:0007669"/>
    <property type="project" value="InterPro"/>
</dbReference>
<dbReference type="EMBL" id="JXXE01000070">
    <property type="protein sequence ID" value="KIZ47554.1"/>
    <property type="molecule type" value="Genomic_DNA"/>
</dbReference>
<dbReference type="PANTHER" id="PTHR42872">
    <property type="entry name" value="PROTEIN-GLUTAMATE METHYLESTERASE/PROTEIN-GLUTAMINE GLUTAMINASE"/>
    <property type="match status" value="1"/>
</dbReference>
<evidence type="ECO:0000256" key="1">
    <source>
        <dbReference type="ARBA" id="ARBA00022490"/>
    </source>
</evidence>
<evidence type="ECO:0000256" key="7">
    <source>
        <dbReference type="PROSITE-ProRule" id="PRU00169"/>
    </source>
</evidence>
<sequence>MQPIRVLIVDDSAFVRQVLTELLSSDPTILVVGAAPDPIVAREMIKALNPDLITLDIEMPRMDGLAFLERIMALRPMPVVMISSLTQKGADAALRALAMGAVDYIAKPMIGLSEGFQALKDEIIAVVKVAAKAKVRVASPDRAPMARLGTGQHYSSSEKVIAVGASTGGVEALQELLTAFPADSPAILVTQHMPAAFTAGFANRLDQFCAVTVSQAKDGERVLPGHVYIAPGGFHMELARSGANYVCRIGSQPPVSGHRPSVDVLFRSVAKAAGANAVGIMLTGMGSDGAQGMLEMRRAGASTIGQDEASCVVYGMPKAAFDCGAVEIELPIRKIAQQVLQNCEALAGRGVRV</sequence>
<dbReference type="SUPFAM" id="SSF52172">
    <property type="entry name" value="CheY-like"/>
    <property type="match status" value="1"/>
</dbReference>
<dbReference type="CDD" id="cd17541">
    <property type="entry name" value="REC_CheB-like"/>
    <property type="match status" value="1"/>
</dbReference>
<evidence type="ECO:0000259" key="9">
    <source>
        <dbReference type="PROSITE" id="PS50122"/>
    </source>
</evidence>
<dbReference type="NCBIfam" id="NF001965">
    <property type="entry name" value="PRK00742.1"/>
    <property type="match status" value="1"/>
</dbReference>
<comment type="catalytic activity">
    <reaction evidence="5">
        <text>L-glutaminyl-[protein] + H2O = L-glutamyl-[protein] + NH4(+)</text>
        <dbReference type="Rhea" id="RHEA:16441"/>
        <dbReference type="Rhea" id="RHEA-COMP:10207"/>
        <dbReference type="Rhea" id="RHEA-COMP:10208"/>
        <dbReference type="ChEBI" id="CHEBI:15377"/>
        <dbReference type="ChEBI" id="CHEBI:28938"/>
        <dbReference type="ChEBI" id="CHEBI:29973"/>
        <dbReference type="ChEBI" id="CHEBI:30011"/>
        <dbReference type="EC" id="3.5.1.44"/>
    </reaction>
</comment>
<feature type="active site" evidence="5 6">
    <location>
        <position position="288"/>
    </location>
</feature>
<evidence type="ECO:0000313" key="11">
    <source>
        <dbReference type="Proteomes" id="UP000032515"/>
    </source>
</evidence>
<feature type="active site" evidence="5 6">
    <location>
        <position position="192"/>
    </location>
</feature>
<feature type="active site" evidence="5 6">
    <location>
        <position position="166"/>
    </location>
</feature>
<keyword evidence="1 5" id="KW-0963">Cytoplasm</keyword>
<keyword evidence="2 5" id="KW-0145">Chemotaxis</keyword>
<evidence type="ECO:0000256" key="4">
    <source>
        <dbReference type="ARBA" id="ARBA00048267"/>
    </source>
</evidence>
<dbReference type="Gene3D" id="3.40.50.2300">
    <property type="match status" value="1"/>
</dbReference>
<dbReference type="InterPro" id="IPR011006">
    <property type="entry name" value="CheY-like_superfamily"/>
</dbReference>
<protein>
    <recommendedName>
        <fullName evidence="5">Protein-glutamate methylesterase/protein-glutamine glutaminase</fullName>
        <ecNumber evidence="5">3.1.1.61</ecNumber>
        <ecNumber evidence="5">3.5.1.44</ecNumber>
    </recommendedName>
</protein>
<comment type="function">
    <text evidence="5">Involved in chemotaxis. Part of a chemotaxis signal transduction system that modulates chemotaxis in response to various stimuli. Catalyzes the demethylation of specific methylglutamate residues introduced into the chemoreceptors (methyl-accepting chemotaxis proteins or MCP) by CheR. Also mediates the irreversible deamidation of specific glutamine residues to glutamic acid.</text>
</comment>
<dbReference type="CDD" id="cd16432">
    <property type="entry name" value="CheB_Rec"/>
    <property type="match status" value="1"/>
</dbReference>
<comment type="catalytic activity">
    <reaction evidence="4 5">
        <text>[protein]-L-glutamate 5-O-methyl ester + H2O = L-glutamyl-[protein] + methanol + H(+)</text>
        <dbReference type="Rhea" id="RHEA:23236"/>
        <dbReference type="Rhea" id="RHEA-COMP:10208"/>
        <dbReference type="Rhea" id="RHEA-COMP:10311"/>
        <dbReference type="ChEBI" id="CHEBI:15377"/>
        <dbReference type="ChEBI" id="CHEBI:15378"/>
        <dbReference type="ChEBI" id="CHEBI:17790"/>
        <dbReference type="ChEBI" id="CHEBI:29973"/>
        <dbReference type="ChEBI" id="CHEBI:82795"/>
        <dbReference type="EC" id="3.1.1.61"/>
    </reaction>
</comment>
<feature type="modified residue" description="4-aspartylphosphate" evidence="5 7">
    <location>
        <position position="56"/>
    </location>
</feature>
<dbReference type="GO" id="GO:0050568">
    <property type="term" value="F:protein-glutamine glutaminase activity"/>
    <property type="evidence" value="ECO:0007669"/>
    <property type="project" value="UniProtKB-UniRule"/>
</dbReference>
<dbReference type="InterPro" id="IPR008248">
    <property type="entry name" value="CheB-like"/>
</dbReference>
<dbReference type="PIRSF" id="PIRSF000876">
    <property type="entry name" value="RR_chemtxs_CheB"/>
    <property type="match status" value="1"/>
</dbReference>
<evidence type="ECO:0000256" key="5">
    <source>
        <dbReference type="HAMAP-Rule" id="MF_00099"/>
    </source>
</evidence>
<evidence type="ECO:0000256" key="6">
    <source>
        <dbReference type="PROSITE-ProRule" id="PRU00050"/>
    </source>
</evidence>
<comment type="domain">
    <text evidence="5">Contains a C-terminal catalytic domain, and an N-terminal region which modulates catalytic activity.</text>
</comment>
<comment type="similarity">
    <text evidence="5">Belongs to the CheB family.</text>
</comment>
<proteinExistence type="inferred from homology"/>
<dbReference type="Gene3D" id="3.40.50.180">
    <property type="entry name" value="Methylesterase CheB, C-terminal domain"/>
    <property type="match status" value="1"/>
</dbReference>
<dbReference type="PANTHER" id="PTHR42872:SF6">
    <property type="entry name" value="PROTEIN-GLUTAMATE METHYLESTERASE_PROTEIN-GLUTAMINE GLUTAMINASE"/>
    <property type="match status" value="1"/>
</dbReference>
<comment type="caution">
    <text evidence="10">The sequence shown here is derived from an EMBL/GenBank/DDBJ whole genome shotgun (WGS) entry which is preliminary data.</text>
</comment>
<dbReference type="NCBIfam" id="NF009206">
    <property type="entry name" value="PRK12555.1"/>
    <property type="match status" value="1"/>
</dbReference>
<dbReference type="Pfam" id="PF00072">
    <property type="entry name" value="Response_reg"/>
    <property type="match status" value="1"/>
</dbReference>
<dbReference type="InterPro" id="IPR001789">
    <property type="entry name" value="Sig_transdc_resp-reg_receiver"/>
</dbReference>
<dbReference type="InterPro" id="IPR035909">
    <property type="entry name" value="CheB_C"/>
</dbReference>
<dbReference type="Pfam" id="PF01339">
    <property type="entry name" value="CheB_methylest"/>
    <property type="match status" value="1"/>
</dbReference>
<comment type="PTM">
    <text evidence="5">Phosphorylated by CheA. Phosphorylation of the N-terminal regulatory domain activates the methylesterase activity.</text>
</comment>
<accession>A0A0D7F3A5</accession>
<dbReference type="HAMAP" id="MF_00099">
    <property type="entry name" value="CheB_chemtxs"/>
    <property type="match status" value="1"/>
</dbReference>
<dbReference type="GO" id="GO:0006935">
    <property type="term" value="P:chemotaxis"/>
    <property type="evidence" value="ECO:0007669"/>
    <property type="project" value="UniProtKB-UniRule"/>
</dbReference>
<dbReference type="GO" id="GO:0005737">
    <property type="term" value="C:cytoplasm"/>
    <property type="evidence" value="ECO:0007669"/>
    <property type="project" value="UniProtKB-SubCell"/>
</dbReference>
<dbReference type="SMART" id="SM00448">
    <property type="entry name" value="REC"/>
    <property type="match status" value="1"/>
</dbReference>
<reference evidence="10 11" key="1">
    <citation type="submission" date="2014-11" db="EMBL/GenBank/DDBJ databases">
        <title>Genomics and ecophysiology of heterotrophic nitrogen fixing bacteria isolated from estuarine surface water.</title>
        <authorList>
            <person name="Bentzon-Tilia M."/>
            <person name="Severin I."/>
            <person name="Hansen L.H."/>
            <person name="Riemann L."/>
        </authorList>
    </citation>
    <scope>NUCLEOTIDE SEQUENCE [LARGE SCALE GENOMIC DNA]</scope>
    <source>
        <strain evidence="10 11">BAL398</strain>
    </source>
</reference>
<evidence type="ECO:0000259" key="8">
    <source>
        <dbReference type="PROSITE" id="PS50110"/>
    </source>
</evidence>
<feature type="domain" description="CheB-type methylesterase" evidence="9">
    <location>
        <begin position="154"/>
        <end position="346"/>
    </location>
</feature>
<dbReference type="SUPFAM" id="SSF52738">
    <property type="entry name" value="Methylesterase CheB, C-terminal domain"/>
    <property type="match status" value="1"/>
</dbReference>
<dbReference type="EC" id="3.5.1.44" evidence="5"/>
<dbReference type="RefSeq" id="WP_044405856.1">
    <property type="nucleotide sequence ID" value="NZ_JXXE01000070.1"/>
</dbReference>
<dbReference type="InterPro" id="IPR000673">
    <property type="entry name" value="Sig_transdc_resp-reg_Me-estase"/>
</dbReference>
<comment type="subcellular location">
    <subcellularLocation>
        <location evidence="5">Cytoplasm</location>
    </subcellularLocation>
</comment>
<dbReference type="GO" id="GO:0008984">
    <property type="term" value="F:protein-glutamate methylesterase activity"/>
    <property type="evidence" value="ECO:0007669"/>
    <property type="project" value="UniProtKB-UniRule"/>
</dbReference>
<evidence type="ECO:0000256" key="3">
    <source>
        <dbReference type="ARBA" id="ARBA00022801"/>
    </source>
</evidence>
<name>A0A0D7F3A5_RHOPL</name>
<dbReference type="AlphaFoldDB" id="A0A0D7F3A5"/>
<evidence type="ECO:0000313" key="10">
    <source>
        <dbReference type="EMBL" id="KIZ47554.1"/>
    </source>
</evidence>
<feature type="domain" description="Response regulatory" evidence="8">
    <location>
        <begin position="5"/>
        <end position="122"/>
    </location>
</feature>
<dbReference type="Proteomes" id="UP000032515">
    <property type="component" value="Unassembled WGS sequence"/>
</dbReference>
<keyword evidence="5 7" id="KW-0597">Phosphoprotein</keyword>
<evidence type="ECO:0000256" key="2">
    <source>
        <dbReference type="ARBA" id="ARBA00022500"/>
    </source>
</evidence>
<organism evidence="10 11">
    <name type="scientific">Rhodopseudomonas palustris</name>
    <dbReference type="NCBI Taxonomy" id="1076"/>
    <lineage>
        <taxon>Bacteria</taxon>
        <taxon>Pseudomonadati</taxon>
        <taxon>Pseudomonadota</taxon>
        <taxon>Alphaproteobacteria</taxon>
        <taxon>Hyphomicrobiales</taxon>
        <taxon>Nitrobacteraceae</taxon>
        <taxon>Rhodopseudomonas</taxon>
    </lineage>
</organism>
<keyword evidence="3 5" id="KW-0378">Hydrolase</keyword>
<dbReference type="PROSITE" id="PS50122">
    <property type="entry name" value="CHEB"/>
    <property type="match status" value="1"/>
</dbReference>
<dbReference type="PATRIC" id="fig|1076.23.peg.6301"/>
<dbReference type="OrthoDB" id="9793421at2"/>